<comment type="subcellular location">
    <subcellularLocation>
        <location evidence="3 9">Cytoplasm</location>
    </subcellularLocation>
</comment>
<keyword evidence="12" id="KW-1185">Reference proteome</keyword>
<evidence type="ECO:0000256" key="1">
    <source>
        <dbReference type="ARBA" id="ARBA00000815"/>
    </source>
</evidence>
<evidence type="ECO:0000256" key="4">
    <source>
        <dbReference type="ARBA" id="ARBA00011062"/>
    </source>
</evidence>
<evidence type="ECO:0000256" key="9">
    <source>
        <dbReference type="HAMAP-Rule" id="MF_00060"/>
    </source>
</evidence>
<evidence type="ECO:0000313" key="12">
    <source>
        <dbReference type="Proteomes" id="UP000198654"/>
    </source>
</evidence>
<dbReference type="STRING" id="119000.SAMN05661010_02884"/>
<dbReference type="NCBIfam" id="NF001489">
    <property type="entry name" value="PRK00346.1-3"/>
    <property type="match status" value="1"/>
</dbReference>
<dbReference type="NCBIfam" id="TIGR00087">
    <property type="entry name" value="surE"/>
    <property type="match status" value="1"/>
</dbReference>
<dbReference type="InterPro" id="IPR030048">
    <property type="entry name" value="SurE"/>
</dbReference>
<dbReference type="PANTHER" id="PTHR30457">
    <property type="entry name" value="5'-NUCLEOTIDASE SURE"/>
    <property type="match status" value="1"/>
</dbReference>
<dbReference type="GO" id="GO:0000166">
    <property type="term" value="F:nucleotide binding"/>
    <property type="evidence" value="ECO:0007669"/>
    <property type="project" value="UniProtKB-KW"/>
</dbReference>
<organism evidence="11 12">
    <name type="scientific">Modicisalibacter muralis</name>
    <dbReference type="NCBI Taxonomy" id="119000"/>
    <lineage>
        <taxon>Bacteria</taxon>
        <taxon>Pseudomonadati</taxon>
        <taxon>Pseudomonadota</taxon>
        <taxon>Gammaproteobacteria</taxon>
        <taxon>Oceanospirillales</taxon>
        <taxon>Halomonadaceae</taxon>
        <taxon>Modicisalibacter</taxon>
    </lineage>
</organism>
<dbReference type="GO" id="GO:0004309">
    <property type="term" value="F:exopolyphosphatase activity"/>
    <property type="evidence" value="ECO:0007669"/>
    <property type="project" value="TreeGrafter"/>
</dbReference>
<feature type="binding site" evidence="9">
    <location>
        <position position="9"/>
    </location>
    <ligand>
        <name>a divalent metal cation</name>
        <dbReference type="ChEBI" id="CHEBI:60240"/>
    </ligand>
</feature>
<feature type="binding site" evidence="9">
    <location>
        <position position="92"/>
    </location>
    <ligand>
        <name>a divalent metal cation</name>
        <dbReference type="ChEBI" id="CHEBI:60240"/>
    </ligand>
</feature>
<evidence type="ECO:0000256" key="5">
    <source>
        <dbReference type="ARBA" id="ARBA00022490"/>
    </source>
</evidence>
<comment type="catalytic activity">
    <reaction evidence="1 9">
        <text>a ribonucleoside 5'-phosphate + H2O = a ribonucleoside + phosphate</text>
        <dbReference type="Rhea" id="RHEA:12484"/>
        <dbReference type="ChEBI" id="CHEBI:15377"/>
        <dbReference type="ChEBI" id="CHEBI:18254"/>
        <dbReference type="ChEBI" id="CHEBI:43474"/>
        <dbReference type="ChEBI" id="CHEBI:58043"/>
        <dbReference type="EC" id="3.1.3.5"/>
    </reaction>
</comment>
<dbReference type="EMBL" id="FNGI01000009">
    <property type="protein sequence ID" value="SDL92826.1"/>
    <property type="molecule type" value="Genomic_DNA"/>
</dbReference>
<dbReference type="FunFam" id="3.40.1210.10:FF:000001">
    <property type="entry name" value="5'/3'-nucleotidase SurE"/>
    <property type="match status" value="1"/>
</dbReference>
<feature type="binding site" evidence="9">
    <location>
        <position position="40"/>
    </location>
    <ligand>
        <name>a divalent metal cation</name>
        <dbReference type="ChEBI" id="CHEBI:60240"/>
    </ligand>
</feature>
<keyword evidence="8 9" id="KW-0378">Hydrolase</keyword>
<evidence type="ECO:0000256" key="3">
    <source>
        <dbReference type="ARBA" id="ARBA00004496"/>
    </source>
</evidence>
<feature type="domain" description="Survival protein SurE-like phosphatase/nucleotidase" evidence="10">
    <location>
        <begin position="5"/>
        <end position="179"/>
    </location>
</feature>
<sequence length="251" mass="26724">MRKLLLSNDDGVHAPGLRALYEALSPHARLRVVAPDRDKSGASNSLTLSRPLALTALDNGFYSVDGTPADCVYLGVNGVWNEKPDLVISGINHGGNLGDDVLYSGTVAAAMEGRNLGMPAIAMSLAGSRYFETAGRVAASLVGAADSLSLPPRSLLNVNVPDLPWEQVRGFRVTRMGYRGPSTEPLKVQDPRGRDRYWIAAAGENADDGPDTDFAAIEAGYVSITPLQTDLTRHAALQDVQGWLDALSRLA</sequence>
<keyword evidence="7 9" id="KW-0547">Nucleotide-binding</keyword>
<dbReference type="Proteomes" id="UP000198654">
    <property type="component" value="Unassembled WGS sequence"/>
</dbReference>
<evidence type="ECO:0000313" key="11">
    <source>
        <dbReference type="EMBL" id="SDL92826.1"/>
    </source>
</evidence>
<dbReference type="OrthoDB" id="9780815at2"/>
<accession>A0A1G9P1T1</accession>
<feature type="binding site" evidence="9">
    <location>
        <position position="10"/>
    </location>
    <ligand>
        <name>a divalent metal cation</name>
        <dbReference type="ChEBI" id="CHEBI:60240"/>
    </ligand>
</feature>
<comment type="function">
    <text evidence="9">Nucleotidase that shows phosphatase activity on nucleoside 5'-monophosphates.</text>
</comment>
<evidence type="ECO:0000256" key="2">
    <source>
        <dbReference type="ARBA" id="ARBA00001946"/>
    </source>
</evidence>
<keyword evidence="5 9" id="KW-0963">Cytoplasm</keyword>
<evidence type="ECO:0000256" key="8">
    <source>
        <dbReference type="ARBA" id="ARBA00022801"/>
    </source>
</evidence>
<dbReference type="RefSeq" id="WP_089729792.1">
    <property type="nucleotide sequence ID" value="NZ_FNGI01000009.1"/>
</dbReference>
<dbReference type="HAMAP" id="MF_00060">
    <property type="entry name" value="SurE"/>
    <property type="match status" value="1"/>
</dbReference>
<protein>
    <recommendedName>
        <fullName evidence="9">5'-nucleotidase SurE</fullName>
        <ecNumber evidence="9">3.1.3.5</ecNumber>
    </recommendedName>
    <alternativeName>
        <fullName evidence="9">Nucleoside 5'-monophosphate phosphohydrolase</fullName>
    </alternativeName>
</protein>
<dbReference type="GO" id="GO:0008253">
    <property type="term" value="F:5'-nucleotidase activity"/>
    <property type="evidence" value="ECO:0007669"/>
    <property type="project" value="UniProtKB-UniRule"/>
</dbReference>
<proteinExistence type="inferred from homology"/>
<reference evidence="11 12" key="1">
    <citation type="submission" date="2016-10" db="EMBL/GenBank/DDBJ databases">
        <authorList>
            <person name="de Groot N.N."/>
        </authorList>
    </citation>
    <scope>NUCLEOTIDE SEQUENCE [LARGE SCALE GENOMIC DNA]</scope>
    <source>
        <strain evidence="11 12">DSM 14789</strain>
    </source>
</reference>
<dbReference type="PANTHER" id="PTHR30457:SF12">
    <property type="entry name" value="5'_3'-NUCLEOTIDASE SURE"/>
    <property type="match status" value="1"/>
</dbReference>
<dbReference type="EC" id="3.1.3.5" evidence="9"/>
<dbReference type="Gene3D" id="3.40.1210.10">
    <property type="entry name" value="Survival protein SurE-like phosphatase/nucleotidase"/>
    <property type="match status" value="1"/>
</dbReference>
<comment type="similarity">
    <text evidence="4 9">Belongs to the SurE nucleotidase family.</text>
</comment>
<dbReference type="InterPro" id="IPR002828">
    <property type="entry name" value="SurE-like_Pase/nucleotidase"/>
</dbReference>
<comment type="cofactor">
    <cofactor evidence="2">
        <name>Mg(2+)</name>
        <dbReference type="ChEBI" id="CHEBI:18420"/>
    </cofactor>
</comment>
<dbReference type="AlphaFoldDB" id="A0A1G9P1T1"/>
<dbReference type="Pfam" id="PF01975">
    <property type="entry name" value="SurE"/>
    <property type="match status" value="1"/>
</dbReference>
<dbReference type="GO" id="GO:0046872">
    <property type="term" value="F:metal ion binding"/>
    <property type="evidence" value="ECO:0007669"/>
    <property type="project" value="UniProtKB-UniRule"/>
</dbReference>
<dbReference type="InterPro" id="IPR036523">
    <property type="entry name" value="SurE-like_sf"/>
</dbReference>
<keyword evidence="6 9" id="KW-0479">Metal-binding</keyword>
<gene>
    <name evidence="9" type="primary">surE</name>
    <name evidence="11" type="ORF">SAMN05661010_02884</name>
</gene>
<name>A0A1G9P1T1_9GAMM</name>
<dbReference type="NCBIfam" id="NF001490">
    <property type="entry name" value="PRK00346.1-4"/>
    <property type="match status" value="1"/>
</dbReference>
<evidence type="ECO:0000256" key="7">
    <source>
        <dbReference type="ARBA" id="ARBA00022741"/>
    </source>
</evidence>
<comment type="cofactor">
    <cofactor evidence="9">
        <name>a divalent metal cation</name>
        <dbReference type="ChEBI" id="CHEBI:60240"/>
    </cofactor>
    <text evidence="9">Binds 1 divalent metal cation per subunit.</text>
</comment>
<evidence type="ECO:0000259" key="10">
    <source>
        <dbReference type="Pfam" id="PF01975"/>
    </source>
</evidence>
<dbReference type="SUPFAM" id="SSF64167">
    <property type="entry name" value="SurE-like"/>
    <property type="match status" value="1"/>
</dbReference>
<dbReference type="GO" id="GO:0008254">
    <property type="term" value="F:3'-nucleotidase activity"/>
    <property type="evidence" value="ECO:0007669"/>
    <property type="project" value="TreeGrafter"/>
</dbReference>
<evidence type="ECO:0000256" key="6">
    <source>
        <dbReference type="ARBA" id="ARBA00022723"/>
    </source>
</evidence>
<dbReference type="GO" id="GO:0005737">
    <property type="term" value="C:cytoplasm"/>
    <property type="evidence" value="ECO:0007669"/>
    <property type="project" value="UniProtKB-SubCell"/>
</dbReference>